<gene>
    <name evidence="2" type="ORF">SDC9_73433</name>
</gene>
<name>A0A644YG20_9ZZZZ</name>
<proteinExistence type="predicted"/>
<evidence type="ECO:0000259" key="1">
    <source>
        <dbReference type="Pfam" id="PF09084"/>
    </source>
</evidence>
<reference evidence="2" key="1">
    <citation type="submission" date="2019-08" db="EMBL/GenBank/DDBJ databases">
        <authorList>
            <person name="Kucharzyk K."/>
            <person name="Murdoch R.W."/>
            <person name="Higgins S."/>
            <person name="Loffler F."/>
        </authorList>
    </citation>
    <scope>NUCLEOTIDE SEQUENCE</scope>
</reference>
<organism evidence="2">
    <name type="scientific">bioreactor metagenome</name>
    <dbReference type="NCBI Taxonomy" id="1076179"/>
    <lineage>
        <taxon>unclassified sequences</taxon>
        <taxon>metagenomes</taxon>
        <taxon>ecological metagenomes</taxon>
    </lineage>
</organism>
<dbReference type="SUPFAM" id="SSF53850">
    <property type="entry name" value="Periplasmic binding protein-like II"/>
    <property type="match status" value="1"/>
</dbReference>
<dbReference type="EMBL" id="VSSQ01004863">
    <property type="protein sequence ID" value="MPM26928.1"/>
    <property type="molecule type" value="Genomic_DNA"/>
</dbReference>
<dbReference type="AlphaFoldDB" id="A0A644YG20"/>
<protein>
    <recommendedName>
        <fullName evidence="1">SsuA/THI5-like domain-containing protein</fullName>
    </recommendedName>
</protein>
<accession>A0A644YG20</accession>
<dbReference type="PANTHER" id="PTHR30024">
    <property type="entry name" value="ALIPHATIC SULFONATES-BINDING PROTEIN-RELATED"/>
    <property type="match status" value="1"/>
</dbReference>
<feature type="domain" description="SsuA/THI5-like" evidence="1">
    <location>
        <begin position="65"/>
        <end position="268"/>
    </location>
</feature>
<dbReference type="InterPro" id="IPR015168">
    <property type="entry name" value="SsuA/THI5"/>
</dbReference>
<dbReference type="Gene3D" id="3.40.190.10">
    <property type="entry name" value="Periplasmic binding protein-like II"/>
    <property type="match status" value="2"/>
</dbReference>
<sequence>MKRLVVVLLALLLIANLAFAGGAQETKTAVAAPTEDMTWGLKPFDTPQKLRIGFFTGSPLSYPYLFADKLGVFDALNIELEYTAFTVGPAMMEANAAWDIASCGLGGIALGLAKYDNLTLIDVNDYEENMAIFARPGSKIAADPKNPANWKGVTCVYPTGTTAQAVLAQYLKTIGLSLTDVVSVNMDNANSLTAFNGGTGDVLVCWNAIALAADAYGFYRVTDSGKLNLPFPCATFAQKKFLASNKELITVATAVFHKAVEWVYESPANLEQSAQWYFEHCEEEGFLATEDVARKTMEWYRGNTVDEYIEIFTKESPDAAGRYTKRNLLQIEQDIMSGFDFFVSEGKYTMADRNKILDERRVTNEVALAVKAMLGK</sequence>
<dbReference type="Pfam" id="PF09084">
    <property type="entry name" value="NMT1"/>
    <property type="match status" value="1"/>
</dbReference>
<evidence type="ECO:0000313" key="2">
    <source>
        <dbReference type="EMBL" id="MPM26928.1"/>
    </source>
</evidence>
<comment type="caution">
    <text evidence="2">The sequence shown here is derived from an EMBL/GenBank/DDBJ whole genome shotgun (WGS) entry which is preliminary data.</text>
</comment>